<evidence type="ECO:0000256" key="9">
    <source>
        <dbReference type="ARBA" id="ARBA00022777"/>
    </source>
</evidence>
<keyword evidence="12" id="KW-0511">Multifunctional enzyme</keyword>
<keyword evidence="6 15" id="KW-0808">Transferase</keyword>
<dbReference type="Proteomes" id="UP000094070">
    <property type="component" value="Unassembled WGS sequence"/>
</dbReference>
<dbReference type="Gene3D" id="3.40.50.620">
    <property type="entry name" value="HUPs"/>
    <property type="match status" value="1"/>
</dbReference>
<dbReference type="PANTHER" id="PTHR22749:SF6">
    <property type="entry name" value="RIBOFLAVIN KINASE"/>
    <property type="match status" value="1"/>
</dbReference>
<dbReference type="PIRSF" id="PIRSF004491">
    <property type="entry name" value="FAD_Synth"/>
    <property type="match status" value="1"/>
</dbReference>
<comment type="function">
    <text evidence="1">Catalyzes the phosphorylation of riboflavin to FMN followed by the adenylation of FMN to FAD.</text>
</comment>
<dbReference type="eggNOG" id="COG0196">
    <property type="taxonomic scope" value="Bacteria"/>
</dbReference>
<keyword evidence="8 15" id="KW-0547">Nucleotide-binding</keyword>
<keyword evidence="10 15" id="KW-0274">FAD</keyword>
<comment type="pathway">
    <text evidence="3 15">Cofactor biosynthesis; FMN biosynthesis; FMN from riboflavin (ATP route): step 1/1.</text>
</comment>
<keyword evidence="7 15" id="KW-0548">Nucleotidyltransferase</keyword>
<evidence type="ECO:0000256" key="10">
    <source>
        <dbReference type="ARBA" id="ARBA00022827"/>
    </source>
</evidence>
<dbReference type="GO" id="GO:0009398">
    <property type="term" value="P:FMN biosynthetic process"/>
    <property type="evidence" value="ECO:0007669"/>
    <property type="project" value="UniProtKB-UniRule"/>
</dbReference>
<dbReference type="InterPro" id="IPR023465">
    <property type="entry name" value="Riboflavin_kinase_dom_sf"/>
</dbReference>
<dbReference type="Pfam" id="PF06574">
    <property type="entry name" value="FAD_syn"/>
    <property type="match status" value="1"/>
</dbReference>
<evidence type="ECO:0000256" key="2">
    <source>
        <dbReference type="ARBA" id="ARBA00004726"/>
    </source>
</evidence>
<dbReference type="Gene3D" id="2.40.30.30">
    <property type="entry name" value="Riboflavin kinase-like"/>
    <property type="match status" value="1"/>
</dbReference>
<name>A0A1E5DY93_9VIBR</name>
<evidence type="ECO:0000256" key="11">
    <source>
        <dbReference type="ARBA" id="ARBA00022840"/>
    </source>
</evidence>
<evidence type="ECO:0000256" key="12">
    <source>
        <dbReference type="ARBA" id="ARBA00023268"/>
    </source>
</evidence>
<dbReference type="UniPathway" id="UPA00277">
    <property type="reaction ID" value="UER00407"/>
</dbReference>
<evidence type="ECO:0000256" key="13">
    <source>
        <dbReference type="ARBA" id="ARBA00047880"/>
    </source>
</evidence>
<evidence type="ECO:0000256" key="1">
    <source>
        <dbReference type="ARBA" id="ARBA00002121"/>
    </source>
</evidence>
<dbReference type="AlphaFoldDB" id="A0A1E5DY93"/>
<dbReference type="InterPro" id="IPR002606">
    <property type="entry name" value="Riboflavin_kinase_bac"/>
</dbReference>
<comment type="caution">
    <text evidence="17">The sequence shown here is derived from an EMBL/GenBank/DDBJ whole genome shotgun (WGS) entry which is preliminary data.</text>
</comment>
<dbReference type="CDD" id="cd02064">
    <property type="entry name" value="FAD_synthetase_N"/>
    <property type="match status" value="1"/>
</dbReference>
<evidence type="ECO:0000256" key="3">
    <source>
        <dbReference type="ARBA" id="ARBA00005201"/>
    </source>
</evidence>
<dbReference type="PANTHER" id="PTHR22749">
    <property type="entry name" value="RIBOFLAVIN KINASE/FMN ADENYLYLTRANSFERASE"/>
    <property type="match status" value="1"/>
</dbReference>
<dbReference type="FunFam" id="2.40.30.30:FF:000001">
    <property type="entry name" value="Riboflavin biosynthesis protein"/>
    <property type="match status" value="1"/>
</dbReference>
<sequence length="328" mass="36640">MELIRGIHNIKPHHQGCVLSIGNFDGVHLGHQQVLNKLCEQAELLSLPAVVMTFEPQPMEFFAKQAAPARLTRLRDKFVQLAKCDIERLLCVNFNQEFASLSPQDFIKDLLVERLGVKFLVVGDDFCFGKDRKGSFDDLLVAGKEFGFDVVSTQSFCMSAATNLLEGTAPVRVSSTEIRQALAHDQLPQAAQMLGRDYSINGRVSHGRKLGRTIGFPTANIPLKRNVSPVSGVYVVKVMGADDKTVIGGVANIGNRPTVNGIRQQLEVHLFDFKQNLYGKQLEVVLLHKLRDEQKFDTFDLLKKQIELDAQAARVWLLEHNMFSEPVC</sequence>
<dbReference type="InterPro" id="IPR015865">
    <property type="entry name" value="Riboflavin_kinase_bac/euk"/>
</dbReference>
<comment type="catalytic activity">
    <reaction evidence="14 15">
        <text>FMN + ATP + H(+) = FAD + diphosphate</text>
        <dbReference type="Rhea" id="RHEA:17237"/>
        <dbReference type="ChEBI" id="CHEBI:15378"/>
        <dbReference type="ChEBI" id="CHEBI:30616"/>
        <dbReference type="ChEBI" id="CHEBI:33019"/>
        <dbReference type="ChEBI" id="CHEBI:57692"/>
        <dbReference type="ChEBI" id="CHEBI:58210"/>
        <dbReference type="EC" id="2.7.7.2"/>
    </reaction>
</comment>
<protein>
    <recommendedName>
        <fullName evidence="15">Riboflavin biosynthesis protein</fullName>
    </recommendedName>
    <domain>
        <recommendedName>
            <fullName evidence="15">Riboflavin kinase</fullName>
            <ecNumber evidence="15">2.7.1.26</ecNumber>
        </recommendedName>
        <alternativeName>
            <fullName evidence="15">Flavokinase</fullName>
        </alternativeName>
    </domain>
    <domain>
        <recommendedName>
            <fullName evidence="15">FMN adenylyltransferase</fullName>
            <ecNumber evidence="15">2.7.7.2</ecNumber>
        </recommendedName>
        <alternativeName>
            <fullName evidence="15">FAD pyrophosphorylase</fullName>
        </alternativeName>
        <alternativeName>
            <fullName evidence="15">FAD synthase</fullName>
        </alternativeName>
    </domain>
</protein>
<dbReference type="SUPFAM" id="SSF52374">
    <property type="entry name" value="Nucleotidylyl transferase"/>
    <property type="match status" value="1"/>
</dbReference>
<dbReference type="GO" id="GO:0009231">
    <property type="term" value="P:riboflavin biosynthetic process"/>
    <property type="evidence" value="ECO:0007669"/>
    <property type="project" value="InterPro"/>
</dbReference>
<dbReference type="EC" id="2.7.7.2" evidence="15"/>
<keyword evidence="4 15" id="KW-0285">Flavoprotein</keyword>
<dbReference type="GO" id="GO:0003919">
    <property type="term" value="F:FMN adenylyltransferase activity"/>
    <property type="evidence" value="ECO:0007669"/>
    <property type="project" value="UniProtKB-UniRule"/>
</dbReference>
<feature type="domain" description="Riboflavin kinase" evidence="16">
    <location>
        <begin position="193"/>
        <end position="318"/>
    </location>
</feature>
<dbReference type="OrthoDB" id="9803667at2"/>
<keyword evidence="18" id="KW-1185">Reference proteome</keyword>
<evidence type="ECO:0000256" key="14">
    <source>
        <dbReference type="ARBA" id="ARBA00049494"/>
    </source>
</evidence>
<comment type="pathway">
    <text evidence="2 15">Cofactor biosynthesis; FAD biosynthesis; FAD from FMN: step 1/1.</text>
</comment>
<evidence type="ECO:0000256" key="4">
    <source>
        <dbReference type="ARBA" id="ARBA00022630"/>
    </source>
</evidence>
<evidence type="ECO:0000313" key="17">
    <source>
        <dbReference type="EMBL" id="OEF22582.1"/>
    </source>
</evidence>
<evidence type="ECO:0000256" key="8">
    <source>
        <dbReference type="ARBA" id="ARBA00022741"/>
    </source>
</evidence>
<evidence type="ECO:0000256" key="5">
    <source>
        <dbReference type="ARBA" id="ARBA00022643"/>
    </source>
</evidence>
<dbReference type="UniPathway" id="UPA00276">
    <property type="reaction ID" value="UER00406"/>
</dbReference>
<dbReference type="SMART" id="SM00904">
    <property type="entry name" value="Flavokinase"/>
    <property type="match status" value="1"/>
</dbReference>
<organism evidence="17 18">
    <name type="scientific">Vibrio rumoiensis 1S-45</name>
    <dbReference type="NCBI Taxonomy" id="1188252"/>
    <lineage>
        <taxon>Bacteria</taxon>
        <taxon>Pseudomonadati</taxon>
        <taxon>Pseudomonadota</taxon>
        <taxon>Gammaproteobacteria</taxon>
        <taxon>Vibrionales</taxon>
        <taxon>Vibrionaceae</taxon>
        <taxon>Vibrio</taxon>
    </lineage>
</organism>
<comment type="similarity">
    <text evidence="15">Belongs to the ribF family.</text>
</comment>
<dbReference type="NCBIfam" id="NF004160">
    <property type="entry name" value="PRK05627.1-3"/>
    <property type="match status" value="1"/>
</dbReference>
<dbReference type="NCBIfam" id="NF004159">
    <property type="entry name" value="PRK05627.1-2"/>
    <property type="match status" value="1"/>
</dbReference>
<keyword evidence="5 15" id="KW-0288">FMN</keyword>
<proteinExistence type="inferred from homology"/>
<dbReference type="GO" id="GO:0008531">
    <property type="term" value="F:riboflavin kinase activity"/>
    <property type="evidence" value="ECO:0007669"/>
    <property type="project" value="UniProtKB-UniRule"/>
</dbReference>
<reference evidence="17 18" key="1">
    <citation type="journal article" date="2012" name="Science">
        <title>Ecological populations of bacteria act as socially cohesive units of antibiotic production and resistance.</title>
        <authorList>
            <person name="Cordero O.X."/>
            <person name="Wildschutte H."/>
            <person name="Kirkup B."/>
            <person name="Proehl S."/>
            <person name="Ngo L."/>
            <person name="Hussain F."/>
            <person name="Le Roux F."/>
            <person name="Mincer T."/>
            <person name="Polz M.F."/>
        </authorList>
    </citation>
    <scope>NUCLEOTIDE SEQUENCE [LARGE SCALE GENOMIC DNA]</scope>
    <source>
        <strain evidence="17 18">1S-45</strain>
    </source>
</reference>
<evidence type="ECO:0000256" key="6">
    <source>
        <dbReference type="ARBA" id="ARBA00022679"/>
    </source>
</evidence>
<dbReference type="STRING" id="1188252.A1QC_13675"/>
<dbReference type="EC" id="2.7.1.26" evidence="15"/>
<dbReference type="NCBIfam" id="NF004163">
    <property type="entry name" value="PRK05627.1-6"/>
    <property type="match status" value="1"/>
</dbReference>
<evidence type="ECO:0000256" key="7">
    <source>
        <dbReference type="ARBA" id="ARBA00022695"/>
    </source>
</evidence>
<dbReference type="Pfam" id="PF01687">
    <property type="entry name" value="Flavokinase"/>
    <property type="match status" value="1"/>
</dbReference>
<dbReference type="GO" id="GO:0006747">
    <property type="term" value="P:FAD biosynthetic process"/>
    <property type="evidence" value="ECO:0007669"/>
    <property type="project" value="UniProtKB-UniRule"/>
</dbReference>
<accession>A0A1E5DY93</accession>
<evidence type="ECO:0000256" key="15">
    <source>
        <dbReference type="PIRNR" id="PIRNR004491"/>
    </source>
</evidence>
<dbReference type="RefSeq" id="WP_017023736.1">
    <property type="nucleotide sequence ID" value="NZ_AJYK02000115.1"/>
</dbReference>
<gene>
    <name evidence="17" type="ORF">A1QC_13675</name>
</gene>
<dbReference type="InterPro" id="IPR014729">
    <property type="entry name" value="Rossmann-like_a/b/a_fold"/>
</dbReference>
<dbReference type="InterPro" id="IPR015864">
    <property type="entry name" value="FAD_synthase"/>
</dbReference>
<dbReference type="NCBIfam" id="TIGR00083">
    <property type="entry name" value="ribF"/>
    <property type="match status" value="1"/>
</dbReference>
<dbReference type="FunFam" id="3.40.50.620:FF:000021">
    <property type="entry name" value="Riboflavin biosynthesis protein"/>
    <property type="match status" value="1"/>
</dbReference>
<dbReference type="InterPro" id="IPR023468">
    <property type="entry name" value="Riboflavin_kinase"/>
</dbReference>
<dbReference type="NCBIfam" id="NF004162">
    <property type="entry name" value="PRK05627.1-5"/>
    <property type="match status" value="1"/>
</dbReference>
<evidence type="ECO:0000259" key="16">
    <source>
        <dbReference type="SMART" id="SM00904"/>
    </source>
</evidence>
<dbReference type="SUPFAM" id="SSF82114">
    <property type="entry name" value="Riboflavin kinase-like"/>
    <property type="match status" value="1"/>
</dbReference>
<evidence type="ECO:0000313" key="18">
    <source>
        <dbReference type="Proteomes" id="UP000094070"/>
    </source>
</evidence>
<keyword evidence="11 15" id="KW-0067">ATP-binding</keyword>
<keyword evidence="9 15" id="KW-0418">Kinase</keyword>
<dbReference type="GO" id="GO:0005524">
    <property type="term" value="F:ATP binding"/>
    <property type="evidence" value="ECO:0007669"/>
    <property type="project" value="UniProtKB-UniRule"/>
</dbReference>
<comment type="catalytic activity">
    <reaction evidence="13 15">
        <text>riboflavin + ATP = FMN + ADP + H(+)</text>
        <dbReference type="Rhea" id="RHEA:14357"/>
        <dbReference type="ChEBI" id="CHEBI:15378"/>
        <dbReference type="ChEBI" id="CHEBI:30616"/>
        <dbReference type="ChEBI" id="CHEBI:57986"/>
        <dbReference type="ChEBI" id="CHEBI:58210"/>
        <dbReference type="ChEBI" id="CHEBI:456216"/>
        <dbReference type="EC" id="2.7.1.26"/>
    </reaction>
</comment>
<dbReference type="EMBL" id="AJYK02000115">
    <property type="protein sequence ID" value="OEF22582.1"/>
    <property type="molecule type" value="Genomic_DNA"/>
</dbReference>